<comment type="catalytic activity">
    <reaction evidence="12 14">
        <text>a di-trans,poly-cis-dolichyl beta-D-mannosyl phosphate + L-threonyl-[protein] = 3-O-(alpha-D-mannosyl)-L-threonyl-[protein] + a di-trans,poly-cis-dolichyl phosphate + H(+)</text>
        <dbReference type="Rhea" id="RHEA:53396"/>
        <dbReference type="Rhea" id="RHEA-COMP:11060"/>
        <dbReference type="Rhea" id="RHEA-COMP:13547"/>
        <dbReference type="Rhea" id="RHEA-COMP:19498"/>
        <dbReference type="Rhea" id="RHEA-COMP:19501"/>
        <dbReference type="ChEBI" id="CHEBI:15378"/>
        <dbReference type="ChEBI" id="CHEBI:30013"/>
        <dbReference type="ChEBI" id="CHEBI:57683"/>
        <dbReference type="ChEBI" id="CHEBI:58211"/>
        <dbReference type="ChEBI" id="CHEBI:137323"/>
        <dbReference type="EC" id="2.4.1.109"/>
    </reaction>
</comment>
<evidence type="ECO:0000256" key="9">
    <source>
        <dbReference type="ARBA" id="ARBA00022824"/>
    </source>
</evidence>
<evidence type="ECO:0000313" key="17">
    <source>
        <dbReference type="EMBL" id="VEU19431.1"/>
    </source>
</evidence>
<keyword evidence="9 14" id="KW-0256">Endoplasmic reticulum</keyword>
<keyword evidence="11 14" id="KW-0472">Membrane</keyword>
<evidence type="ECO:0000256" key="14">
    <source>
        <dbReference type="RuleBase" id="RU367007"/>
    </source>
</evidence>
<keyword evidence="18" id="KW-1185">Reference proteome</keyword>
<keyword evidence="8" id="KW-0677">Repeat</keyword>
<sequence length="776" mass="89837">MSELKQRKRTINANHERVPGSSGAQLDDPSSKSRRGFTRILTTYIEPILGPILLTALAFYLRAYHIADNPKVIWDEAHFGKFGAFYNRHEFYHDVHPPLGKMLCGLSEYISGFNSTTFMFESGKAYPNGTDIKTIRLFQATFSTLVVPVCYYTCRQLGLNLWSTYFVSLTTCLQVSFIVLGKFMLLDSFLIFFMSTTFLCLARLHRLRKEEGSTRWFRWMFLTGLSIGCVCSVKWVGLFVTALVGVYTILDLWLKFWDPDNFSWINYLKSWFYRIVNLIAVPVVVYLFCFKIHFALLYKPGTGSGSMSTLFQVNLKETDFDDQPRYIALGTTATIRSQGLSPNLLHSHSQLYPDGSNQHQVTTYGFKDSNNVWEFKKARGPFQYSRYLKNGDVVRLQHLNTKSNLHSHPIRGHVSTDFYEVSGYGNEEVGDTKDDWVFEIVSQVHSSNSTYSLLHETNSSYFEDIHPVSTTFRLRHSVLGCYLATTGKAYPAWGFKQGEVVCMPAPPLDSILGKFDKSTWWNIESIENDLLPADHEYSYPKSSFFSDFLMTQHAMMASNNGLIPDDDKYDSVSSEWWEWPILRRGLRMSSWGEYQRRYYMFESPFVMWFTTICVVVYVLIVVRLLILWQMQALVVDENSAWQLAMTGIAPFLGWVFHYLPFIIMGRVTYFHHYMPALYFAVFTTAYVIDYFTHGMGKCSKSIVYFSLYATVIFFFYLFSPTCLGMTGKSADYKYLNWEKTWALSTYEPFSVKAIWDHILGDLVFARKQLELYYKKA</sequence>
<protein>
    <recommendedName>
        <fullName evidence="4 14">Dolichyl-phosphate-mannose--protein mannosyltransferase</fullName>
        <ecNumber evidence="4 14">2.4.1.109</ecNumber>
    </recommendedName>
</protein>
<organism evidence="17 18">
    <name type="scientific">Brettanomyces naardenensis</name>
    <name type="common">Yeast</name>
    <dbReference type="NCBI Taxonomy" id="13370"/>
    <lineage>
        <taxon>Eukaryota</taxon>
        <taxon>Fungi</taxon>
        <taxon>Dikarya</taxon>
        <taxon>Ascomycota</taxon>
        <taxon>Saccharomycotina</taxon>
        <taxon>Pichiomycetes</taxon>
        <taxon>Pichiales</taxon>
        <taxon>Pichiaceae</taxon>
        <taxon>Brettanomyces</taxon>
    </lineage>
</organism>
<feature type="transmembrane region" description="Helical" evidence="14">
    <location>
        <begin position="41"/>
        <end position="61"/>
    </location>
</feature>
<dbReference type="InterPro" id="IPR036300">
    <property type="entry name" value="MIR_dom_sf"/>
</dbReference>
<evidence type="ECO:0000256" key="2">
    <source>
        <dbReference type="ARBA" id="ARBA00004922"/>
    </source>
</evidence>
<dbReference type="Proteomes" id="UP000290900">
    <property type="component" value="Unassembled WGS sequence"/>
</dbReference>
<feature type="transmembrane region" description="Helical" evidence="14">
    <location>
        <begin position="676"/>
        <end position="695"/>
    </location>
</feature>
<feature type="transmembrane region" description="Helical" evidence="14">
    <location>
        <begin position="701"/>
        <end position="718"/>
    </location>
</feature>
<dbReference type="PANTHER" id="PTHR10050:SF52">
    <property type="entry name" value="DOLICHYL-PHOSPHATE-MANNOSE--PROTEIN MANNOSYLTRANSFERASE 6"/>
    <property type="match status" value="1"/>
</dbReference>
<dbReference type="Pfam" id="PF02815">
    <property type="entry name" value="MIR"/>
    <property type="match status" value="1"/>
</dbReference>
<feature type="transmembrane region" description="Helical" evidence="14">
    <location>
        <begin position="161"/>
        <end position="180"/>
    </location>
</feature>
<comment type="function">
    <text evidence="14">Transfers mannose from Dol-P-mannose to Ser or Thr residues on proteins.</text>
</comment>
<dbReference type="STRING" id="13370.A0A448YEU3"/>
<evidence type="ECO:0000256" key="12">
    <source>
        <dbReference type="ARBA" id="ARBA00045085"/>
    </source>
</evidence>
<dbReference type="FunCoup" id="A0A448YEU3">
    <property type="interactions" value="933"/>
</dbReference>
<dbReference type="PROSITE" id="PS50919">
    <property type="entry name" value="MIR"/>
    <property type="match status" value="3"/>
</dbReference>
<evidence type="ECO:0000259" key="16">
    <source>
        <dbReference type="PROSITE" id="PS50919"/>
    </source>
</evidence>
<dbReference type="AlphaFoldDB" id="A0A448YEU3"/>
<feature type="transmembrane region" description="Helical" evidence="14">
    <location>
        <begin position="217"/>
        <end position="250"/>
    </location>
</feature>
<feature type="region of interest" description="Disordered" evidence="15">
    <location>
        <begin position="1"/>
        <end position="33"/>
    </location>
</feature>
<dbReference type="InParanoid" id="A0A448YEU3"/>
<dbReference type="GO" id="GO:0004169">
    <property type="term" value="F:dolichyl-phosphate-mannose-protein mannosyltransferase activity"/>
    <property type="evidence" value="ECO:0007669"/>
    <property type="project" value="UniProtKB-UniRule"/>
</dbReference>
<dbReference type="InterPro" id="IPR003342">
    <property type="entry name" value="ArnT-like_N"/>
</dbReference>
<feature type="domain" description="MIR" evidence="16">
    <location>
        <begin position="462"/>
        <end position="526"/>
    </location>
</feature>
<dbReference type="Pfam" id="PF16192">
    <property type="entry name" value="PMT_4TMC"/>
    <property type="match status" value="1"/>
</dbReference>
<feature type="domain" description="MIR" evidence="16">
    <location>
        <begin position="385"/>
        <end position="441"/>
    </location>
</feature>
<comment type="pathway">
    <text evidence="2 14">Protein modification; protein glycosylation.</text>
</comment>
<dbReference type="Gene3D" id="2.80.10.50">
    <property type="match status" value="1"/>
</dbReference>
<dbReference type="OrthoDB" id="292747at2759"/>
<evidence type="ECO:0000313" key="18">
    <source>
        <dbReference type="Proteomes" id="UP000290900"/>
    </source>
</evidence>
<proteinExistence type="inferred from homology"/>
<dbReference type="InterPro" id="IPR032421">
    <property type="entry name" value="PMT_4TMC"/>
</dbReference>
<dbReference type="SUPFAM" id="SSF82109">
    <property type="entry name" value="MIR domain"/>
    <property type="match status" value="1"/>
</dbReference>
<evidence type="ECO:0000256" key="15">
    <source>
        <dbReference type="SAM" id="MobiDB-lite"/>
    </source>
</evidence>
<keyword evidence="7 14" id="KW-0812">Transmembrane</keyword>
<evidence type="ECO:0000256" key="10">
    <source>
        <dbReference type="ARBA" id="ARBA00022989"/>
    </source>
</evidence>
<dbReference type="PANTHER" id="PTHR10050">
    <property type="entry name" value="DOLICHYL-PHOSPHATE-MANNOSE--PROTEIN MANNOSYLTRANSFERASE"/>
    <property type="match status" value="1"/>
</dbReference>
<accession>A0A448YEU3</accession>
<keyword evidence="6 14" id="KW-0808">Transferase</keyword>
<feature type="compositionally biased region" description="Basic residues" evidence="15">
    <location>
        <begin position="1"/>
        <end position="10"/>
    </location>
</feature>
<comment type="catalytic activity">
    <reaction evidence="13 14">
        <text>a di-trans,poly-cis-dolichyl beta-D-mannosyl phosphate + L-seryl-[protein] = 3-O-(alpha-D-mannosyl)-L-seryl-[protein] + a di-trans,poly-cis-dolichyl phosphate + H(+)</text>
        <dbReference type="Rhea" id="RHEA:17377"/>
        <dbReference type="Rhea" id="RHEA-COMP:9863"/>
        <dbReference type="Rhea" id="RHEA-COMP:13546"/>
        <dbReference type="Rhea" id="RHEA-COMP:19498"/>
        <dbReference type="Rhea" id="RHEA-COMP:19501"/>
        <dbReference type="ChEBI" id="CHEBI:15378"/>
        <dbReference type="ChEBI" id="CHEBI:29999"/>
        <dbReference type="ChEBI" id="CHEBI:57683"/>
        <dbReference type="ChEBI" id="CHEBI:58211"/>
        <dbReference type="ChEBI" id="CHEBI:137321"/>
        <dbReference type="EC" id="2.4.1.109"/>
    </reaction>
</comment>
<dbReference type="InterPro" id="IPR027005">
    <property type="entry name" value="PMT-like"/>
</dbReference>
<reference evidence="17 18" key="1">
    <citation type="submission" date="2018-12" db="EMBL/GenBank/DDBJ databases">
        <authorList>
            <person name="Tiukova I."/>
            <person name="Dainat J."/>
        </authorList>
    </citation>
    <scope>NUCLEOTIDE SEQUENCE [LARGE SCALE GENOMIC DNA]</scope>
</reference>
<comment type="similarity">
    <text evidence="3 14">Belongs to the glycosyltransferase 39 family.</text>
</comment>
<evidence type="ECO:0000256" key="1">
    <source>
        <dbReference type="ARBA" id="ARBA00004477"/>
    </source>
</evidence>
<dbReference type="GO" id="GO:0005789">
    <property type="term" value="C:endoplasmic reticulum membrane"/>
    <property type="evidence" value="ECO:0007669"/>
    <property type="project" value="UniProtKB-SubCell"/>
</dbReference>
<feature type="domain" description="MIR" evidence="16">
    <location>
        <begin position="324"/>
        <end position="378"/>
    </location>
</feature>
<evidence type="ECO:0000256" key="8">
    <source>
        <dbReference type="ARBA" id="ARBA00022737"/>
    </source>
</evidence>
<dbReference type="EMBL" id="CAACVR010000001">
    <property type="protein sequence ID" value="VEU19431.1"/>
    <property type="molecule type" value="Genomic_DNA"/>
</dbReference>
<evidence type="ECO:0000256" key="3">
    <source>
        <dbReference type="ARBA" id="ARBA00007222"/>
    </source>
</evidence>
<keyword evidence="5 14" id="KW-0328">Glycosyltransferase</keyword>
<name>A0A448YEU3_BRENA</name>
<feature type="transmembrane region" description="Helical" evidence="14">
    <location>
        <begin position="640"/>
        <end position="664"/>
    </location>
</feature>
<evidence type="ECO:0000256" key="6">
    <source>
        <dbReference type="ARBA" id="ARBA00022679"/>
    </source>
</evidence>
<evidence type="ECO:0000256" key="4">
    <source>
        <dbReference type="ARBA" id="ARBA00012839"/>
    </source>
</evidence>
<feature type="transmembrane region" description="Helical" evidence="14">
    <location>
        <begin position="270"/>
        <end position="289"/>
    </location>
</feature>
<feature type="transmembrane region" description="Helical" evidence="14">
    <location>
        <begin position="605"/>
        <end position="628"/>
    </location>
</feature>
<evidence type="ECO:0000256" key="5">
    <source>
        <dbReference type="ARBA" id="ARBA00022676"/>
    </source>
</evidence>
<comment type="subcellular location">
    <subcellularLocation>
        <location evidence="1 14">Endoplasmic reticulum membrane</location>
        <topology evidence="1 14">Multi-pass membrane protein</topology>
    </subcellularLocation>
</comment>
<evidence type="ECO:0000256" key="11">
    <source>
        <dbReference type="ARBA" id="ARBA00023136"/>
    </source>
</evidence>
<evidence type="ECO:0000256" key="7">
    <source>
        <dbReference type="ARBA" id="ARBA00022692"/>
    </source>
</evidence>
<feature type="transmembrane region" description="Helical" evidence="14">
    <location>
        <begin position="186"/>
        <end position="205"/>
    </location>
</feature>
<dbReference type="SMART" id="SM00472">
    <property type="entry name" value="MIR"/>
    <property type="match status" value="3"/>
</dbReference>
<dbReference type="Pfam" id="PF02366">
    <property type="entry name" value="PMT"/>
    <property type="match status" value="1"/>
</dbReference>
<gene>
    <name evidence="17" type="ORF">BRENAR_LOCUS168</name>
</gene>
<dbReference type="EC" id="2.4.1.109" evidence="4 14"/>
<evidence type="ECO:0000256" key="13">
    <source>
        <dbReference type="ARBA" id="ARBA00045102"/>
    </source>
</evidence>
<feature type="transmembrane region" description="Helical" evidence="14">
    <location>
        <begin position="137"/>
        <end position="154"/>
    </location>
</feature>
<dbReference type="UniPathway" id="UPA00378"/>
<keyword evidence="10 14" id="KW-1133">Transmembrane helix</keyword>
<dbReference type="InterPro" id="IPR016093">
    <property type="entry name" value="MIR_motif"/>
</dbReference>